<dbReference type="PANTHER" id="PTHR11669">
    <property type="entry name" value="REPLICATION FACTOR C / DNA POLYMERASE III GAMMA-TAU SUBUNIT"/>
    <property type="match status" value="1"/>
</dbReference>
<keyword evidence="2" id="KW-1185">Reference proteome</keyword>
<dbReference type="Proteomes" id="UP001190925">
    <property type="component" value="Unassembled WGS sequence"/>
</dbReference>
<proteinExistence type="predicted"/>
<reference evidence="1 2" key="2">
    <citation type="journal article" date="2020" name="Cell Rep.">
        <title>Acquisition and Adaptation of Ultra-small Parasitic Reduced Genome Bacteria to Mammalian Hosts.</title>
        <authorList>
            <person name="McLean J.S."/>
            <person name="Bor B."/>
            <person name="Kerns K.A."/>
            <person name="Liu Q."/>
            <person name="To T.T."/>
            <person name="Solden L."/>
            <person name="Hendrickson E.L."/>
            <person name="Wrighton K."/>
            <person name="Shi W."/>
            <person name="He X."/>
        </authorList>
    </citation>
    <scope>NUCLEOTIDE SEQUENCE [LARGE SCALE GENOMIC DNA]</scope>
    <source>
        <strain evidence="1 2">TM7_CMJM_G6_1_HOT_870</strain>
    </source>
</reference>
<sequence length="259" mass="29839">MKLKISQKQSTIIEIPRGFGYEFIEDFLDIPKDINKFYIEPTVHTNQKIESINSDDIKDLQAKIISKNSKHSFFFIKDSEKMNEIAQNKMLKTLEEPNNNITFVLFTENRASFIDTIISRSQVLKLSPISKEDSLKIIKSYNLDNDTTQKILFIAEGLPGKIVKLATNKKYYKEQIEIIELAKKWVQGSKYDKIIIVSGLKNDRQKTQKLLEAVIKILSISIWKNPNENTKKILAKTLNAYKQISKSGNIKINLLSIII</sequence>
<comment type="caution">
    <text evidence="1">The sequence shown here is derived from an EMBL/GenBank/DDBJ whole genome shotgun (WGS) entry which is preliminary data.</text>
</comment>
<protein>
    <recommendedName>
        <fullName evidence="3">DNA polymerase III subunit delta</fullName>
    </recommendedName>
</protein>
<gene>
    <name evidence="1" type="ORF">G6CMJM_00149</name>
</gene>
<evidence type="ECO:0000313" key="2">
    <source>
        <dbReference type="Proteomes" id="UP001190925"/>
    </source>
</evidence>
<organism evidence="1 2">
    <name type="scientific">Candidatus Nanogingivalis gingivitcus</name>
    <dbReference type="NCBI Taxonomy" id="2171992"/>
    <lineage>
        <taxon>Bacteria</taxon>
        <taxon>Candidatus Saccharimonadota</taxon>
        <taxon>Candidatus Nanosyncoccalia</taxon>
        <taxon>Candidatus Nanogingivales</taxon>
        <taxon>Candidatus Nanogingivalaceae</taxon>
        <taxon>Candidatus Nanogingivalis</taxon>
    </lineage>
</organism>
<dbReference type="SUPFAM" id="SSF52540">
    <property type="entry name" value="P-loop containing nucleoside triphosphate hydrolases"/>
    <property type="match status" value="1"/>
</dbReference>
<name>A0ABY0FIN7_9BACT</name>
<dbReference type="InterPro" id="IPR027417">
    <property type="entry name" value="P-loop_NTPase"/>
</dbReference>
<reference evidence="1 2" key="1">
    <citation type="journal article" date="2018" name="bioRxiv">
        <title>Evidence of independent acquisition and adaption of ultra-small bacteria to human hosts across the highly diverse yet reduced genomes of the phylum Saccharibacteria.</title>
        <authorList>
            <person name="McLean J.S."/>
            <person name="Bor B."/>
            <person name="To T.T."/>
            <person name="Liu Q."/>
            <person name="Kearns K.A."/>
            <person name="Solden L.M."/>
            <person name="Wrighton K.C."/>
            <person name="He X."/>
            <person name="Shi W."/>
        </authorList>
    </citation>
    <scope>NUCLEOTIDE SEQUENCE [LARGE SCALE GENOMIC DNA]</scope>
    <source>
        <strain evidence="1 2">TM7_CMJM_G6_1_HOT_870</strain>
    </source>
</reference>
<accession>A0ABY0FIN7</accession>
<evidence type="ECO:0000313" key="1">
    <source>
        <dbReference type="EMBL" id="RYC72815.1"/>
    </source>
</evidence>
<dbReference type="Gene3D" id="3.40.50.300">
    <property type="entry name" value="P-loop containing nucleotide triphosphate hydrolases"/>
    <property type="match status" value="1"/>
</dbReference>
<evidence type="ECO:0008006" key="3">
    <source>
        <dbReference type="Google" id="ProtNLM"/>
    </source>
</evidence>
<dbReference type="PANTHER" id="PTHR11669:SF8">
    <property type="entry name" value="DNA POLYMERASE III SUBUNIT DELTA"/>
    <property type="match status" value="1"/>
</dbReference>
<dbReference type="Pfam" id="PF13177">
    <property type="entry name" value="DNA_pol3_delta2"/>
    <property type="match status" value="1"/>
</dbReference>
<dbReference type="EMBL" id="PRLK01000002">
    <property type="protein sequence ID" value="RYC72815.1"/>
    <property type="molecule type" value="Genomic_DNA"/>
</dbReference>
<dbReference type="InterPro" id="IPR050238">
    <property type="entry name" value="DNA_Rep/Repair_Clamp_Loader"/>
</dbReference>
<dbReference type="RefSeq" id="WP_129718576.1">
    <property type="nucleotide sequence ID" value="NZ_PRLK01000002.1"/>
</dbReference>